<dbReference type="AlphaFoldDB" id="A0A246BCG6"/>
<accession>A0A246BCG6</accession>
<comment type="caution">
    <text evidence="2">The sequence shown here is derived from an EMBL/GenBank/DDBJ whole genome shotgun (WGS) entry which is preliminary data.</text>
</comment>
<organism evidence="2 3">
    <name type="scientific">Kaistella haifensis DSM 19056</name>
    <dbReference type="NCBI Taxonomy" id="1450526"/>
    <lineage>
        <taxon>Bacteria</taxon>
        <taxon>Pseudomonadati</taxon>
        <taxon>Bacteroidota</taxon>
        <taxon>Flavobacteriia</taxon>
        <taxon>Flavobacteriales</taxon>
        <taxon>Weeksellaceae</taxon>
        <taxon>Chryseobacterium group</taxon>
        <taxon>Kaistella</taxon>
    </lineage>
</organism>
<evidence type="ECO:0000256" key="1">
    <source>
        <dbReference type="SAM" id="MobiDB-lite"/>
    </source>
</evidence>
<protein>
    <recommendedName>
        <fullName evidence="4">Transcription elongation factor</fullName>
    </recommendedName>
</protein>
<evidence type="ECO:0000313" key="2">
    <source>
        <dbReference type="EMBL" id="OWK99356.1"/>
    </source>
</evidence>
<evidence type="ECO:0008006" key="4">
    <source>
        <dbReference type="Google" id="ProtNLM"/>
    </source>
</evidence>
<dbReference type="RefSeq" id="WP_088263514.1">
    <property type="nucleotide sequence ID" value="NZ_JASZ02000002.1"/>
</dbReference>
<name>A0A246BCG6_9FLAO</name>
<reference evidence="2 3" key="1">
    <citation type="submission" date="2017-05" db="EMBL/GenBank/DDBJ databases">
        <title>Genome of Chryseobacterium haifense.</title>
        <authorList>
            <person name="Newman J.D."/>
        </authorList>
    </citation>
    <scope>NUCLEOTIDE SEQUENCE [LARGE SCALE GENOMIC DNA]</scope>
    <source>
        <strain evidence="2 3">DSM 19056</strain>
    </source>
</reference>
<feature type="region of interest" description="Disordered" evidence="1">
    <location>
        <begin position="29"/>
        <end position="52"/>
    </location>
</feature>
<gene>
    <name evidence="2" type="ORF">AP75_01295</name>
</gene>
<evidence type="ECO:0000313" key="3">
    <source>
        <dbReference type="Proteomes" id="UP000197587"/>
    </source>
</evidence>
<keyword evidence="3" id="KW-1185">Reference proteome</keyword>
<sequence length="147" mass="16729">MKRDLILEKLIAEQRKVIESLQQSVNQYKSASDLDEESTHDPEDFSQQSQAKDMQLRFEKMLGEADENLSFLLNEKQSRHDLIEKGCVIETDKNFLFVGISVPVFEVNGKEVISFSDNAPIFEGFKGKKIGDSVKIGDHSYKIQSVD</sequence>
<dbReference type="EMBL" id="JASZ02000002">
    <property type="protein sequence ID" value="OWK99356.1"/>
    <property type="molecule type" value="Genomic_DNA"/>
</dbReference>
<dbReference type="Proteomes" id="UP000197587">
    <property type="component" value="Unassembled WGS sequence"/>
</dbReference>
<proteinExistence type="predicted"/>